<name>A0A5C7H0K2_9ROSI</name>
<dbReference type="InterPro" id="IPR054708">
    <property type="entry name" value="MTPAP-like_central"/>
</dbReference>
<dbReference type="Pfam" id="PF26180">
    <property type="entry name" value="PAP-OAS1"/>
    <property type="match status" value="1"/>
</dbReference>
<comment type="caution">
    <text evidence="4">The sequence shown here is derived from an EMBL/GenBank/DDBJ whole genome shotgun (WGS) entry which is preliminary data.</text>
</comment>
<dbReference type="AlphaFoldDB" id="A0A5C7H0K2"/>
<feature type="domain" description="Poly(A) RNA polymerase mitochondrial-like central palm" evidence="2">
    <location>
        <begin position="86"/>
        <end position="206"/>
    </location>
</feature>
<dbReference type="InterPro" id="IPR043519">
    <property type="entry name" value="NT_sf"/>
</dbReference>
<dbReference type="Pfam" id="PF22600">
    <property type="entry name" value="MTPAP-like_central"/>
    <property type="match status" value="1"/>
</dbReference>
<evidence type="ECO:0000259" key="2">
    <source>
        <dbReference type="Pfam" id="PF22600"/>
    </source>
</evidence>
<dbReference type="Gene3D" id="1.10.1410.10">
    <property type="match status" value="1"/>
</dbReference>
<accession>A0A5C7H0K2</accession>
<dbReference type="Gene3D" id="3.30.460.10">
    <property type="entry name" value="Beta Polymerase, domain 2"/>
    <property type="match status" value="1"/>
</dbReference>
<protein>
    <submittedName>
        <fullName evidence="4">Uncharacterized protein</fullName>
    </submittedName>
</protein>
<sequence length="686" mass="77562">MESLWRFLRFLRAVYLLRIAINNGGILLVSFPKYPYLKLKTSAFVVMEDLQETSTPSSLVSSLSSLSPHNPLLPIDPDLWLMAEERTQEILCTIQPALVSEKKRKEVIEYIQRLINGYFGIEVFPFGSVPLKTYLPDGDIDLTALSPHNLEEDLATNLCNILEGEGQDTEFEVKDVQHVRAQVKIVKCNVKDIPVDISFNQMAGLAALCFLEQVDQLIGKDHLFKRSIILIKAWCYYESRILGAHYGLISTYALEMLVLCIINLFHSSLCCPLEVLYKFVDYYSTFDWDNYCISINGPFPITSLQEIVAGTLENDGDELLLSREFVRKCRETYLVPIKAPETTCQKFPIKHINILDPLKDSNNLGRSVSKGNFHRIRCALTYGAQRLKDILMLPGERIGIELENFFTNTLERNGKGQRPDIQVPIPAFGTGRSVVSDLSGDYDSYYNSLLYGQNYHDYILPVSGQFSTPSPPSQICNRTGWDTLRQFVRCKRSSFYRWGAEVFDPRFSVYHPYVSQLPATTFNLDEVEKSRGTGTYIPDITHYSYRNARASSARNPESIPRVPFRKSLKKIDQAEDLPDTENGGDECCLNLSLEEFPLLPVTKNPTTSETVHQFDQSFVDSIQAKDCAPPLASIRFGTFEHSLPPSGLPSTSVITEKQKQSESDGEASIIKPYHLIDANDFPPLPS</sequence>
<dbReference type="PANTHER" id="PTHR45979">
    <property type="entry name" value="PAP/OAS1 SUBSTRATE-BINDING DOMAIN SUPERFAMILY"/>
    <property type="match status" value="1"/>
</dbReference>
<dbReference type="SUPFAM" id="SSF81631">
    <property type="entry name" value="PAP/OAS1 substrate-binding domain"/>
    <property type="match status" value="1"/>
</dbReference>
<feature type="domain" description="PAP/OAS1 substrate-binding-related" evidence="3">
    <location>
        <begin position="218"/>
        <end position="410"/>
    </location>
</feature>
<gene>
    <name evidence="4" type="ORF">EZV62_025867</name>
</gene>
<proteinExistence type="predicted"/>
<reference evidence="5" key="1">
    <citation type="journal article" date="2019" name="Gigascience">
        <title>De novo genome assembly of the endangered Acer yangbiense, a plant species with extremely small populations endemic to Yunnan Province, China.</title>
        <authorList>
            <person name="Yang J."/>
            <person name="Wariss H.M."/>
            <person name="Tao L."/>
            <person name="Zhang R."/>
            <person name="Yun Q."/>
            <person name="Hollingsworth P."/>
            <person name="Dao Z."/>
            <person name="Luo G."/>
            <person name="Guo H."/>
            <person name="Ma Y."/>
            <person name="Sun W."/>
        </authorList>
    </citation>
    <scope>NUCLEOTIDE SEQUENCE [LARGE SCALE GENOMIC DNA]</scope>
    <source>
        <strain evidence="5">cv. Malutang</strain>
    </source>
</reference>
<keyword evidence="5" id="KW-1185">Reference proteome</keyword>
<dbReference type="SUPFAM" id="SSF81301">
    <property type="entry name" value="Nucleotidyltransferase"/>
    <property type="match status" value="1"/>
</dbReference>
<dbReference type="InterPro" id="IPR058920">
    <property type="entry name" value="PAP-OAS1-bd-rel"/>
</dbReference>
<dbReference type="OrthoDB" id="273917at2759"/>
<evidence type="ECO:0000313" key="4">
    <source>
        <dbReference type="EMBL" id="TXG49992.1"/>
    </source>
</evidence>
<evidence type="ECO:0000313" key="5">
    <source>
        <dbReference type="Proteomes" id="UP000323000"/>
    </source>
</evidence>
<evidence type="ECO:0000259" key="3">
    <source>
        <dbReference type="Pfam" id="PF26180"/>
    </source>
</evidence>
<evidence type="ECO:0000256" key="1">
    <source>
        <dbReference type="SAM" id="MobiDB-lite"/>
    </source>
</evidence>
<organism evidence="4 5">
    <name type="scientific">Acer yangbiense</name>
    <dbReference type="NCBI Taxonomy" id="1000413"/>
    <lineage>
        <taxon>Eukaryota</taxon>
        <taxon>Viridiplantae</taxon>
        <taxon>Streptophyta</taxon>
        <taxon>Embryophyta</taxon>
        <taxon>Tracheophyta</taxon>
        <taxon>Spermatophyta</taxon>
        <taxon>Magnoliopsida</taxon>
        <taxon>eudicotyledons</taxon>
        <taxon>Gunneridae</taxon>
        <taxon>Pentapetalae</taxon>
        <taxon>rosids</taxon>
        <taxon>malvids</taxon>
        <taxon>Sapindales</taxon>
        <taxon>Sapindaceae</taxon>
        <taxon>Hippocastanoideae</taxon>
        <taxon>Acereae</taxon>
        <taxon>Acer</taxon>
    </lineage>
</organism>
<dbReference type="EMBL" id="VAHF01000012">
    <property type="protein sequence ID" value="TXG49992.1"/>
    <property type="molecule type" value="Genomic_DNA"/>
</dbReference>
<dbReference type="InterPro" id="IPR058921">
    <property type="entry name" value="PAP/OAS1-rel"/>
</dbReference>
<dbReference type="Proteomes" id="UP000323000">
    <property type="component" value="Chromosome 12"/>
</dbReference>
<dbReference type="PANTHER" id="PTHR45979:SF6">
    <property type="entry name" value="NUCLEOTIDYLTRANSFERASE DOMAIN PROTEIN"/>
    <property type="match status" value="1"/>
</dbReference>
<feature type="region of interest" description="Disordered" evidence="1">
    <location>
        <begin position="643"/>
        <end position="686"/>
    </location>
</feature>
<dbReference type="CDD" id="cd05402">
    <property type="entry name" value="NT_PAP_TUTase"/>
    <property type="match status" value="1"/>
</dbReference>